<organism evidence="5 6">
    <name type="scientific">Chlamydomonas eustigma</name>
    <dbReference type="NCBI Taxonomy" id="1157962"/>
    <lineage>
        <taxon>Eukaryota</taxon>
        <taxon>Viridiplantae</taxon>
        <taxon>Chlorophyta</taxon>
        <taxon>core chlorophytes</taxon>
        <taxon>Chlorophyceae</taxon>
        <taxon>CS clade</taxon>
        <taxon>Chlamydomonadales</taxon>
        <taxon>Chlamydomonadaceae</taxon>
        <taxon>Chlamydomonas</taxon>
    </lineage>
</organism>
<gene>
    <name evidence="5" type="ORF">CEUSTIGMA_g8826.t1</name>
</gene>
<dbReference type="PROSITE" id="PS00211">
    <property type="entry name" value="ABC_TRANSPORTER_1"/>
    <property type="match status" value="1"/>
</dbReference>
<name>A0A250XE89_9CHLO</name>
<dbReference type="STRING" id="1157962.A0A250XE89"/>
<dbReference type="InterPro" id="IPR027417">
    <property type="entry name" value="P-loop_NTPase"/>
</dbReference>
<dbReference type="SUPFAM" id="SSF52540">
    <property type="entry name" value="P-loop containing nucleoside triphosphate hydrolases"/>
    <property type="match status" value="1"/>
</dbReference>
<dbReference type="Gene3D" id="3.40.50.300">
    <property type="entry name" value="P-loop containing nucleotide triphosphate hydrolases"/>
    <property type="match status" value="1"/>
</dbReference>
<comment type="caution">
    <text evidence="5">The sequence shown here is derived from an EMBL/GenBank/DDBJ whole genome shotgun (WGS) entry which is preliminary data.</text>
</comment>
<dbReference type="InterPro" id="IPR017871">
    <property type="entry name" value="ABC_transporter-like_CS"/>
</dbReference>
<dbReference type="PANTHER" id="PTHR43553">
    <property type="entry name" value="HEAVY METAL TRANSPORTER"/>
    <property type="match status" value="1"/>
</dbReference>
<sequence>MKQGCLRHKALSTGKAGLLISLHGKRLSSPGTCKPLSTTTTTPLPHKRGNMDKLISFSSFPSASQSGGNPNGSFLSSLMLLAAAASQQQQSQEAPSGATVQVKGLTFHPPGAEDALLSKVDMLLPKNSLNLIFGRSGSGKTTLLQLLAGMCEQTEGVVEFDRTADTSAGAKDTKIKGSSLQERMSRVGLVFQFPERHFLGDTIANELSFAWPPSSETRWLLSNRTQSVLNAVGLGAIPLHLSPYALSGGQQRRLALAVQLIRGPSLLLLDEPLAGLDWQSRAEVASLLRELKKQCTLLVVSHDLQEMAPLVDHAWEMKPGGLLNPSAWPPTNMDIVLGKAWHSVTPHILGF</sequence>
<keyword evidence="3" id="KW-0067">ATP-binding</keyword>
<dbReference type="GO" id="GO:0005524">
    <property type="term" value="F:ATP binding"/>
    <property type="evidence" value="ECO:0007669"/>
    <property type="project" value="UniProtKB-KW"/>
</dbReference>
<dbReference type="Pfam" id="PF00005">
    <property type="entry name" value="ABC_tran"/>
    <property type="match status" value="1"/>
</dbReference>
<dbReference type="AlphaFoldDB" id="A0A250XE89"/>
<protein>
    <recommendedName>
        <fullName evidence="4">ABC transporter domain-containing protein</fullName>
    </recommendedName>
</protein>
<evidence type="ECO:0000313" key="6">
    <source>
        <dbReference type="Proteomes" id="UP000232323"/>
    </source>
</evidence>
<proteinExistence type="predicted"/>
<dbReference type="InterPro" id="IPR003593">
    <property type="entry name" value="AAA+_ATPase"/>
</dbReference>
<reference evidence="5 6" key="1">
    <citation type="submission" date="2017-08" db="EMBL/GenBank/DDBJ databases">
        <title>Acidophilic green algal genome provides insights into adaptation to an acidic environment.</title>
        <authorList>
            <person name="Hirooka S."/>
            <person name="Hirose Y."/>
            <person name="Kanesaki Y."/>
            <person name="Higuchi S."/>
            <person name="Fujiwara T."/>
            <person name="Onuma R."/>
            <person name="Era A."/>
            <person name="Ohbayashi R."/>
            <person name="Uzuka A."/>
            <person name="Nozaki H."/>
            <person name="Yoshikawa H."/>
            <person name="Miyagishima S.Y."/>
        </authorList>
    </citation>
    <scope>NUCLEOTIDE SEQUENCE [LARGE SCALE GENOMIC DNA]</scope>
    <source>
        <strain evidence="5 6">NIES-2499</strain>
    </source>
</reference>
<keyword evidence="2" id="KW-0547">Nucleotide-binding</keyword>
<evidence type="ECO:0000256" key="3">
    <source>
        <dbReference type="ARBA" id="ARBA00022840"/>
    </source>
</evidence>
<dbReference type="PROSITE" id="PS50893">
    <property type="entry name" value="ABC_TRANSPORTER_2"/>
    <property type="match status" value="1"/>
</dbReference>
<evidence type="ECO:0000256" key="1">
    <source>
        <dbReference type="ARBA" id="ARBA00022448"/>
    </source>
</evidence>
<keyword evidence="1" id="KW-0813">Transport</keyword>
<dbReference type="InterPro" id="IPR015856">
    <property type="entry name" value="ABC_transpr_CbiO/EcfA_su"/>
</dbReference>
<dbReference type="GO" id="GO:0042626">
    <property type="term" value="F:ATPase-coupled transmembrane transporter activity"/>
    <property type="evidence" value="ECO:0007669"/>
    <property type="project" value="TreeGrafter"/>
</dbReference>
<evidence type="ECO:0000256" key="2">
    <source>
        <dbReference type="ARBA" id="ARBA00022741"/>
    </source>
</evidence>
<dbReference type="OrthoDB" id="10255969at2759"/>
<evidence type="ECO:0000313" key="5">
    <source>
        <dbReference type="EMBL" id="GAX81395.1"/>
    </source>
</evidence>
<dbReference type="GO" id="GO:0016887">
    <property type="term" value="F:ATP hydrolysis activity"/>
    <property type="evidence" value="ECO:0007669"/>
    <property type="project" value="InterPro"/>
</dbReference>
<feature type="domain" description="ABC transporter" evidence="4">
    <location>
        <begin position="100"/>
        <end position="344"/>
    </location>
</feature>
<dbReference type="Proteomes" id="UP000232323">
    <property type="component" value="Unassembled WGS sequence"/>
</dbReference>
<dbReference type="InterPro" id="IPR003439">
    <property type="entry name" value="ABC_transporter-like_ATP-bd"/>
</dbReference>
<dbReference type="SMART" id="SM00382">
    <property type="entry name" value="AAA"/>
    <property type="match status" value="1"/>
</dbReference>
<dbReference type="CDD" id="cd03225">
    <property type="entry name" value="ABC_cobalt_CbiO_domain1"/>
    <property type="match status" value="1"/>
</dbReference>
<dbReference type="GO" id="GO:0009941">
    <property type="term" value="C:chloroplast envelope"/>
    <property type="evidence" value="ECO:0007669"/>
    <property type="project" value="TreeGrafter"/>
</dbReference>
<dbReference type="PANTHER" id="PTHR43553:SF1">
    <property type="entry name" value="ABC TRANSPORTER I FAMILY MEMBER 11, CHLOROPLASTIC"/>
    <property type="match status" value="1"/>
</dbReference>
<accession>A0A250XE89</accession>
<dbReference type="EMBL" id="BEGY01000064">
    <property type="protein sequence ID" value="GAX81395.1"/>
    <property type="molecule type" value="Genomic_DNA"/>
</dbReference>
<dbReference type="GO" id="GO:0016020">
    <property type="term" value="C:membrane"/>
    <property type="evidence" value="ECO:0007669"/>
    <property type="project" value="InterPro"/>
</dbReference>
<keyword evidence="6" id="KW-1185">Reference proteome</keyword>
<evidence type="ECO:0000259" key="4">
    <source>
        <dbReference type="PROSITE" id="PS50893"/>
    </source>
</evidence>
<dbReference type="InterPro" id="IPR050095">
    <property type="entry name" value="ECF_ABC_transporter_ATP-bd"/>
</dbReference>